<dbReference type="SUPFAM" id="SSF82185">
    <property type="entry name" value="Histone H3 K4-specific methyltransferase SET7/9 N-terminal domain"/>
    <property type="match status" value="1"/>
</dbReference>
<dbReference type="Proteomes" id="UP000682733">
    <property type="component" value="Unassembled WGS sequence"/>
</dbReference>
<gene>
    <name evidence="4" type="ORF">OVA965_LOCUS9150</name>
    <name evidence="5" type="ORF">TMI583_LOCUS9142</name>
</gene>
<dbReference type="SMART" id="SM00248">
    <property type="entry name" value="ANK"/>
    <property type="match status" value="6"/>
</dbReference>
<comment type="caution">
    <text evidence="4">The sequence shown here is derived from an EMBL/GenBank/DDBJ whole genome shotgun (WGS) entry which is preliminary data.</text>
</comment>
<keyword evidence="1" id="KW-0677">Repeat</keyword>
<dbReference type="PANTHER" id="PTHR24166:SF48">
    <property type="entry name" value="PROTEIN VAPYRIN"/>
    <property type="match status" value="1"/>
</dbReference>
<dbReference type="Proteomes" id="UP000677228">
    <property type="component" value="Unassembled WGS sequence"/>
</dbReference>
<dbReference type="Pfam" id="PF12796">
    <property type="entry name" value="Ank_2"/>
    <property type="match status" value="2"/>
</dbReference>
<reference evidence="4" key="1">
    <citation type="submission" date="2021-02" db="EMBL/GenBank/DDBJ databases">
        <authorList>
            <person name="Nowell W R."/>
        </authorList>
    </citation>
    <scope>NUCLEOTIDE SEQUENCE</scope>
</reference>
<dbReference type="InterPro" id="IPR003409">
    <property type="entry name" value="MORN"/>
</dbReference>
<dbReference type="PROSITE" id="PS50297">
    <property type="entry name" value="ANK_REP_REGION"/>
    <property type="match status" value="1"/>
</dbReference>
<dbReference type="PROSITE" id="PS50088">
    <property type="entry name" value="ANK_REPEAT"/>
    <property type="match status" value="1"/>
</dbReference>
<dbReference type="PANTHER" id="PTHR24166">
    <property type="entry name" value="ROLLING PEBBLES, ISOFORM B"/>
    <property type="match status" value="1"/>
</dbReference>
<dbReference type="Pfam" id="PF02493">
    <property type="entry name" value="MORN"/>
    <property type="match status" value="3"/>
</dbReference>
<organism evidence="4 6">
    <name type="scientific">Didymodactylos carnosus</name>
    <dbReference type="NCBI Taxonomy" id="1234261"/>
    <lineage>
        <taxon>Eukaryota</taxon>
        <taxon>Metazoa</taxon>
        <taxon>Spiralia</taxon>
        <taxon>Gnathifera</taxon>
        <taxon>Rotifera</taxon>
        <taxon>Eurotatoria</taxon>
        <taxon>Bdelloidea</taxon>
        <taxon>Philodinida</taxon>
        <taxon>Philodinidae</taxon>
        <taxon>Didymodactylos</taxon>
    </lineage>
</organism>
<dbReference type="EMBL" id="CAJNOK010003193">
    <property type="protein sequence ID" value="CAF0891446.1"/>
    <property type="molecule type" value="Genomic_DNA"/>
</dbReference>
<evidence type="ECO:0000313" key="5">
    <source>
        <dbReference type="EMBL" id="CAF3673564.1"/>
    </source>
</evidence>
<proteinExistence type="predicted"/>
<protein>
    <submittedName>
        <fullName evidence="4">Uncharacterized protein</fullName>
    </submittedName>
</protein>
<dbReference type="InterPro" id="IPR002110">
    <property type="entry name" value="Ankyrin_rpt"/>
</dbReference>
<dbReference type="AlphaFoldDB" id="A0A8S2DFJ1"/>
<evidence type="ECO:0000313" key="6">
    <source>
        <dbReference type="Proteomes" id="UP000677228"/>
    </source>
</evidence>
<feature type="repeat" description="ANK" evidence="3">
    <location>
        <begin position="374"/>
        <end position="400"/>
    </location>
</feature>
<evidence type="ECO:0000313" key="4">
    <source>
        <dbReference type="EMBL" id="CAF0891446.1"/>
    </source>
</evidence>
<sequence length="729" mass="83823">MRNHEESPLTDLRLFIIDIQIINYGKYHYEGALVNGKRHGEGYYVSTFIEWCGHWDNDRWCMGCLTLKAANATILGRWTSDKFHGTIENIDGDVMYRGKWIHGIPQGKGEQRFLNGRHYRGEFVNGLMHGNGTMTYENCKKFTGNWHSGNLYVNGVNVSTLMNTVLSHNDRMSKTRLFSEQYALVKQLKKFICEQLQQVKEYQWCIILELIFDNVRKEHVTFIVNDYIIQRQTALLIAAKNDCESLVQILLKRFRNNTEIDGNIIVSHQQRVRGVTPLWCALAMGNWKIAKRLIRYRANINHCAKLKLTPLHYACERDSLETIKFLLKQDTLDMNILDLADKTCLMSACNKQQKNVIQLLLETGSANPNVRNQAGLTALHYGIETRNLDIIQLLVNNGAQNTKDIDGRSPLMKAAINDWSSIVEYLISQTSICSTSECIEALELLGVARSIQDLQTEAFHYLFRAMKMRFEDQSAPPIHKMVLAPVKAYANHVECQTIDELERLWHNLDALRMETLVVMERLLGTKSAVLYDGLHQIGHFYLIEADFVFNEIKKSITSAQECNPIVYTYGTITTDYRFNVTNLEEYYETLNLGKLAVGNRLLSVTPYLPSSKLTYCSKCYTLGHTSLNCNSHHPKCRVCLGEFTNNHRNECEGQFKCAQCGGNNFSLDENYPMVQKHRQGLNKEVKHVVRNDDLNYNTQLKQIKKSNEHQYAENAFPPLVKMDRSIVNR</sequence>
<evidence type="ECO:0000256" key="3">
    <source>
        <dbReference type="PROSITE-ProRule" id="PRU00023"/>
    </source>
</evidence>
<keyword evidence="2 3" id="KW-0040">ANK repeat</keyword>
<dbReference type="Gene3D" id="1.25.40.20">
    <property type="entry name" value="Ankyrin repeat-containing domain"/>
    <property type="match status" value="2"/>
</dbReference>
<dbReference type="EMBL" id="CAJOBA010003193">
    <property type="protein sequence ID" value="CAF3673564.1"/>
    <property type="molecule type" value="Genomic_DNA"/>
</dbReference>
<dbReference type="SMART" id="SM00698">
    <property type="entry name" value="MORN"/>
    <property type="match status" value="3"/>
</dbReference>
<name>A0A8S2DFJ1_9BILA</name>
<evidence type="ECO:0000256" key="1">
    <source>
        <dbReference type="ARBA" id="ARBA00022737"/>
    </source>
</evidence>
<dbReference type="Gene3D" id="2.20.110.10">
    <property type="entry name" value="Histone H3 K4-specific methyltransferase SET7/9 N-terminal domain"/>
    <property type="match status" value="1"/>
</dbReference>
<dbReference type="InterPro" id="IPR036770">
    <property type="entry name" value="Ankyrin_rpt-contain_sf"/>
</dbReference>
<evidence type="ECO:0000256" key="2">
    <source>
        <dbReference type="ARBA" id="ARBA00023043"/>
    </source>
</evidence>
<dbReference type="SUPFAM" id="SSF48403">
    <property type="entry name" value="Ankyrin repeat"/>
    <property type="match status" value="1"/>
</dbReference>
<dbReference type="InterPro" id="IPR050889">
    <property type="entry name" value="Dendritic_Spine_Reg/Scaffold"/>
</dbReference>
<accession>A0A8S2DFJ1</accession>